<organism evidence="3 4">
    <name type="scientific">Mycobacterium simiae</name>
    <name type="common">Mycobacterium habana</name>
    <dbReference type="NCBI Taxonomy" id="1784"/>
    <lineage>
        <taxon>Bacteria</taxon>
        <taxon>Bacillati</taxon>
        <taxon>Actinomycetota</taxon>
        <taxon>Actinomycetes</taxon>
        <taxon>Mycobacteriales</taxon>
        <taxon>Mycobacteriaceae</taxon>
        <taxon>Mycobacterium</taxon>
        <taxon>Mycobacterium simiae complex</taxon>
    </lineage>
</organism>
<comment type="similarity">
    <text evidence="1">Belongs to the universal stress protein A family.</text>
</comment>
<dbReference type="Proteomes" id="UP000324701">
    <property type="component" value="Unassembled WGS sequence"/>
</dbReference>
<dbReference type="InterPro" id="IPR006015">
    <property type="entry name" value="Universal_stress_UspA"/>
</dbReference>
<protein>
    <submittedName>
        <fullName evidence="3">Universal stress protein</fullName>
    </submittedName>
</protein>
<dbReference type="InterPro" id="IPR014729">
    <property type="entry name" value="Rossmann-like_a/b/a_fold"/>
</dbReference>
<dbReference type="OrthoDB" id="3473874at2"/>
<gene>
    <name evidence="3" type="ORF">F0Q45_01030</name>
</gene>
<name>A0A5B1BXJ0_MYCSI</name>
<dbReference type="PANTHER" id="PTHR31964">
    <property type="entry name" value="ADENINE NUCLEOTIDE ALPHA HYDROLASES-LIKE SUPERFAMILY PROTEIN"/>
    <property type="match status" value="1"/>
</dbReference>
<evidence type="ECO:0000313" key="3">
    <source>
        <dbReference type="EMBL" id="KAA1252103.1"/>
    </source>
</evidence>
<accession>A0A5B1BXJ0</accession>
<dbReference type="SUPFAM" id="SSF52402">
    <property type="entry name" value="Adenine nucleotide alpha hydrolases-like"/>
    <property type="match status" value="2"/>
</dbReference>
<feature type="domain" description="UspA" evidence="2">
    <location>
        <begin position="6"/>
        <end position="150"/>
    </location>
</feature>
<reference evidence="3 4" key="1">
    <citation type="submission" date="2019-09" db="EMBL/GenBank/DDBJ databases">
        <title>Report of infection by Mycobacterium simiae a patient suffering from pulmonary tuberculosis.</title>
        <authorList>
            <person name="Mohanty P.S."/>
            <person name="Bansal A.K."/>
            <person name="Singh H."/>
            <person name="Sharma S."/>
            <person name="Patil S.A."/>
            <person name="Upadhaya P."/>
            <person name="Singh P.K."/>
            <person name="Kumar D."/>
            <person name="Kumar S."/>
            <person name="Singh R.K."/>
            <person name="Chaudhary B."/>
        </authorList>
    </citation>
    <scope>NUCLEOTIDE SEQUENCE [LARGE SCALE GENOMIC DNA]</scope>
    <source>
        <strain evidence="3 4">JAL-560-SIM</strain>
    </source>
</reference>
<evidence type="ECO:0000259" key="2">
    <source>
        <dbReference type="Pfam" id="PF00582"/>
    </source>
</evidence>
<dbReference type="Gene3D" id="3.40.50.620">
    <property type="entry name" value="HUPs"/>
    <property type="match status" value="1"/>
</dbReference>
<feature type="domain" description="UspA" evidence="2">
    <location>
        <begin position="231"/>
        <end position="282"/>
    </location>
</feature>
<evidence type="ECO:0000313" key="4">
    <source>
        <dbReference type="Proteomes" id="UP000324701"/>
    </source>
</evidence>
<dbReference type="PRINTS" id="PR01438">
    <property type="entry name" value="UNVRSLSTRESS"/>
</dbReference>
<dbReference type="AlphaFoldDB" id="A0A5B1BXJ0"/>
<dbReference type="Pfam" id="PF00582">
    <property type="entry name" value="Usp"/>
    <property type="match status" value="2"/>
</dbReference>
<proteinExistence type="inferred from homology"/>
<sequence length="292" mass="30832">MAVNAIVGYDGSLGASAAIDAGARLFPGAHGWITFLWLPPFASDKVRRRLRPMARDANELAEMVEREGEREARRIIDLGVILARAAGWDAEPLLKRTWGPEGLRIAQAVEDVQADVVLVGSRGLGGTQAVLGSVSDMVLHYCTRPVVVVPHPMLAAEYEALNASPVLVGWDGSAGATTALAAARRLWPQRDVLLVSVGDGDPAWPPVDSPAVAAGEVLWLTVKRGHGFHARAVSEALVMAADNHDAAVVVVGSRGRSKAGEMVLGSVALGTVHHSHRPVMVVSDSWKLPADA</sequence>
<dbReference type="PANTHER" id="PTHR31964:SF113">
    <property type="entry name" value="USPA DOMAIN-CONTAINING PROTEIN"/>
    <property type="match status" value="1"/>
</dbReference>
<dbReference type="RefSeq" id="WP_149652127.1">
    <property type="nucleotide sequence ID" value="NZ_VTZN01000002.1"/>
</dbReference>
<evidence type="ECO:0000256" key="1">
    <source>
        <dbReference type="ARBA" id="ARBA00008791"/>
    </source>
</evidence>
<keyword evidence="4" id="KW-1185">Reference proteome</keyword>
<dbReference type="InterPro" id="IPR006016">
    <property type="entry name" value="UspA"/>
</dbReference>
<dbReference type="Gene3D" id="3.40.50.12370">
    <property type="match status" value="1"/>
</dbReference>
<comment type="caution">
    <text evidence="3">The sequence shown here is derived from an EMBL/GenBank/DDBJ whole genome shotgun (WGS) entry which is preliminary data.</text>
</comment>
<dbReference type="EMBL" id="VTZN01000002">
    <property type="protein sequence ID" value="KAA1252103.1"/>
    <property type="molecule type" value="Genomic_DNA"/>
</dbReference>